<accession>A0A6N3JXB3</accession>
<feature type="compositionally biased region" description="Basic and acidic residues" evidence="1">
    <location>
        <begin position="67"/>
        <end position="81"/>
    </location>
</feature>
<evidence type="ECO:0000256" key="1">
    <source>
        <dbReference type="SAM" id="MobiDB-lite"/>
    </source>
</evidence>
<feature type="compositionally biased region" description="Gly residues" evidence="1">
    <location>
        <begin position="38"/>
        <end position="56"/>
    </location>
</feature>
<feature type="region of interest" description="Disordered" evidence="1">
    <location>
        <begin position="1"/>
        <end position="20"/>
    </location>
</feature>
<sequence>MCSFRSARFRTPGTPVPDSAAWWDRRSAQGAAALPGGAPAGLPGGQGGRPRGGGGRRMPYRKAGNRGRSDRWESGEYDRQPSHRTSAGPR</sequence>
<evidence type="ECO:0000313" key="3">
    <source>
        <dbReference type="Proteomes" id="UP000253958"/>
    </source>
</evidence>
<protein>
    <submittedName>
        <fullName evidence="2">Uncharacterized protein</fullName>
    </submittedName>
</protein>
<dbReference type="AlphaFoldDB" id="A0A6N3JXB3"/>
<proteinExistence type="predicted"/>
<evidence type="ECO:0000313" key="2">
    <source>
        <dbReference type="EMBL" id="AXH90070.1"/>
    </source>
</evidence>
<dbReference type="EMBL" id="CP031263">
    <property type="protein sequence ID" value="AXH90070.1"/>
    <property type="molecule type" value="Genomic_DNA"/>
</dbReference>
<dbReference type="Proteomes" id="UP000253958">
    <property type="component" value="Chromosome"/>
</dbReference>
<reference evidence="2 3" key="2">
    <citation type="submission" date="2018-08" db="EMBL/GenBank/DDBJ databases">
        <title>Streptomyces kandeliansis sp. nov., an endophytic bacterium isolated from mangrove plant.</title>
        <authorList>
            <person name="Wang R."/>
        </authorList>
    </citation>
    <scope>NUCLEOTIDE SEQUENCE [LARGE SCALE GENOMIC DNA]</scope>
    <source>
        <strain evidence="3">H14(2018)</strain>
    </source>
</reference>
<feature type="compositionally biased region" description="Low complexity" evidence="1">
    <location>
        <begin position="28"/>
        <end position="37"/>
    </location>
</feature>
<reference evidence="2 3" key="1">
    <citation type="submission" date="2018-07" db="EMBL/GenBank/DDBJ databases">
        <authorList>
            <person name="Ye Y."/>
        </authorList>
    </citation>
    <scope>NUCLEOTIDE SEQUENCE [LARGE SCALE GENOMIC DNA]</scope>
    <source>
        <strain evidence="3">H14(2018)</strain>
    </source>
</reference>
<name>A0A6N3JXB3_9ACTN</name>
<organism evidence="2 3">
    <name type="scientific">Micromonospora aurantiaca</name>
    <name type="common">nom. illeg.</name>
    <dbReference type="NCBI Taxonomy" id="47850"/>
    <lineage>
        <taxon>Bacteria</taxon>
        <taxon>Bacillati</taxon>
        <taxon>Actinomycetota</taxon>
        <taxon>Actinomycetes</taxon>
        <taxon>Micromonosporales</taxon>
        <taxon>Micromonosporaceae</taxon>
        <taxon>Micromonospora</taxon>
    </lineage>
</organism>
<gene>
    <name evidence="2" type="ORF">DVH21_09110</name>
</gene>
<feature type="region of interest" description="Disordered" evidence="1">
    <location>
        <begin position="25"/>
        <end position="90"/>
    </location>
</feature>